<comment type="caution">
    <text evidence="2">The sequence shown here is derived from an EMBL/GenBank/DDBJ whole genome shotgun (WGS) entry which is preliminary data.</text>
</comment>
<evidence type="ECO:0000313" key="2">
    <source>
        <dbReference type="EMBL" id="KAJ4435547.1"/>
    </source>
</evidence>
<evidence type="ECO:0000256" key="1">
    <source>
        <dbReference type="SAM" id="MobiDB-lite"/>
    </source>
</evidence>
<proteinExistence type="predicted"/>
<dbReference type="Proteomes" id="UP001148838">
    <property type="component" value="Unassembled WGS sequence"/>
</dbReference>
<accession>A0ABQ8SPF8</accession>
<evidence type="ECO:0000313" key="3">
    <source>
        <dbReference type="Proteomes" id="UP001148838"/>
    </source>
</evidence>
<dbReference type="EMBL" id="JAJSOF020000023">
    <property type="protein sequence ID" value="KAJ4435547.1"/>
    <property type="molecule type" value="Genomic_DNA"/>
</dbReference>
<feature type="compositionally biased region" description="Basic residues" evidence="1">
    <location>
        <begin position="43"/>
        <end position="61"/>
    </location>
</feature>
<reference evidence="2 3" key="1">
    <citation type="journal article" date="2022" name="Allergy">
        <title>Genome assembly and annotation of Periplaneta americana reveal a comprehensive cockroach allergen profile.</title>
        <authorList>
            <person name="Wang L."/>
            <person name="Xiong Q."/>
            <person name="Saelim N."/>
            <person name="Wang L."/>
            <person name="Nong W."/>
            <person name="Wan A.T."/>
            <person name="Shi M."/>
            <person name="Liu X."/>
            <person name="Cao Q."/>
            <person name="Hui J.H.L."/>
            <person name="Sookrung N."/>
            <person name="Leung T.F."/>
            <person name="Tungtrongchitr A."/>
            <person name="Tsui S.K.W."/>
        </authorList>
    </citation>
    <scope>NUCLEOTIDE SEQUENCE [LARGE SCALE GENOMIC DNA]</scope>
    <source>
        <strain evidence="2">PWHHKU_190912</strain>
    </source>
</reference>
<name>A0ABQ8SPF8_PERAM</name>
<feature type="region of interest" description="Disordered" evidence="1">
    <location>
        <begin position="1"/>
        <end position="29"/>
    </location>
</feature>
<sequence length="101" mass="11237">MAGLWEGGNEPPGSLKASKKSPHNEVEAGWSCSKAATRQMGVRNHHVGPVHGKKNTRQAKKKMGRYIQAAAGKELVNHRPQQERVETDSEKTHIELKFDKL</sequence>
<keyword evidence="3" id="KW-1185">Reference proteome</keyword>
<protein>
    <recommendedName>
        <fullName evidence="4">60S ribosomal protein L29</fullName>
    </recommendedName>
</protein>
<evidence type="ECO:0008006" key="4">
    <source>
        <dbReference type="Google" id="ProtNLM"/>
    </source>
</evidence>
<feature type="region of interest" description="Disordered" evidence="1">
    <location>
        <begin position="41"/>
        <end position="61"/>
    </location>
</feature>
<organism evidence="2 3">
    <name type="scientific">Periplaneta americana</name>
    <name type="common">American cockroach</name>
    <name type="synonym">Blatta americana</name>
    <dbReference type="NCBI Taxonomy" id="6978"/>
    <lineage>
        <taxon>Eukaryota</taxon>
        <taxon>Metazoa</taxon>
        <taxon>Ecdysozoa</taxon>
        <taxon>Arthropoda</taxon>
        <taxon>Hexapoda</taxon>
        <taxon>Insecta</taxon>
        <taxon>Pterygota</taxon>
        <taxon>Neoptera</taxon>
        <taxon>Polyneoptera</taxon>
        <taxon>Dictyoptera</taxon>
        <taxon>Blattodea</taxon>
        <taxon>Blattoidea</taxon>
        <taxon>Blattidae</taxon>
        <taxon>Blattinae</taxon>
        <taxon>Periplaneta</taxon>
    </lineage>
</organism>
<gene>
    <name evidence="2" type="ORF">ANN_18163</name>
</gene>